<feature type="transmembrane region" description="Helical" evidence="5">
    <location>
        <begin position="180"/>
        <end position="201"/>
    </location>
</feature>
<name>A0A8S1GUT9_9PELO</name>
<keyword evidence="4 5" id="KW-0472">Membrane</keyword>
<dbReference type="AlphaFoldDB" id="A0A8S1GUT9"/>
<evidence type="ECO:0000256" key="4">
    <source>
        <dbReference type="ARBA" id="ARBA00023136"/>
    </source>
</evidence>
<dbReference type="GO" id="GO:0016020">
    <property type="term" value="C:membrane"/>
    <property type="evidence" value="ECO:0007669"/>
    <property type="project" value="UniProtKB-SubCell"/>
</dbReference>
<evidence type="ECO:0000256" key="2">
    <source>
        <dbReference type="ARBA" id="ARBA00022692"/>
    </source>
</evidence>
<dbReference type="OrthoDB" id="5831864at2759"/>
<gene>
    <name evidence="6" type="ORF">CAUJ_LOCUS3385</name>
</gene>
<keyword evidence="3 5" id="KW-1133">Transmembrane helix</keyword>
<feature type="transmembrane region" description="Helical" evidence="5">
    <location>
        <begin position="129"/>
        <end position="149"/>
    </location>
</feature>
<protein>
    <submittedName>
        <fullName evidence="6">Uncharacterized protein</fullName>
    </submittedName>
</protein>
<feature type="transmembrane region" description="Helical" evidence="5">
    <location>
        <begin position="12"/>
        <end position="32"/>
    </location>
</feature>
<evidence type="ECO:0000256" key="5">
    <source>
        <dbReference type="SAM" id="Phobius"/>
    </source>
</evidence>
<evidence type="ECO:0000256" key="3">
    <source>
        <dbReference type="ARBA" id="ARBA00022989"/>
    </source>
</evidence>
<evidence type="ECO:0000313" key="7">
    <source>
        <dbReference type="Proteomes" id="UP000835052"/>
    </source>
</evidence>
<dbReference type="Pfam" id="PF13903">
    <property type="entry name" value="Claudin_2"/>
    <property type="match status" value="1"/>
</dbReference>
<reference evidence="6" key="1">
    <citation type="submission" date="2020-10" db="EMBL/GenBank/DDBJ databases">
        <authorList>
            <person name="Kikuchi T."/>
        </authorList>
    </citation>
    <scope>NUCLEOTIDE SEQUENCE</scope>
    <source>
        <strain evidence="6">NKZ352</strain>
    </source>
</reference>
<sequence length="219" mass="24543">MSMQFTGLQVVSWILLLVGNGMLIIASVSDFWSVHTPRNQMDGLVMNRGIIRQCISTKQYGSCDFRLASIFKQLRNLYDTYAARTIYRHMPAKTFEVFVVLFISISISVATVVLTFGPFCCQKCKAATTLLILITGVFSAAGCFIYWTANREGNTFTLQHMPFEHVFHYDYGSDENLLSWSFYLAASSAAFLLISAFLLCISSRVDPDIEYEPAASSPV</sequence>
<comment type="caution">
    <text evidence="6">The sequence shown here is derived from an EMBL/GenBank/DDBJ whole genome shotgun (WGS) entry which is preliminary data.</text>
</comment>
<dbReference type="Proteomes" id="UP000835052">
    <property type="component" value="Unassembled WGS sequence"/>
</dbReference>
<evidence type="ECO:0000313" key="6">
    <source>
        <dbReference type="EMBL" id="CAD6187466.1"/>
    </source>
</evidence>
<dbReference type="Gene3D" id="1.20.140.150">
    <property type="match status" value="1"/>
</dbReference>
<dbReference type="EMBL" id="CAJGYM010000006">
    <property type="protein sequence ID" value="CAD6187466.1"/>
    <property type="molecule type" value="Genomic_DNA"/>
</dbReference>
<proteinExistence type="predicted"/>
<dbReference type="InterPro" id="IPR004031">
    <property type="entry name" value="PMP22/EMP/MP20/Claudin"/>
</dbReference>
<comment type="subcellular location">
    <subcellularLocation>
        <location evidence="1">Membrane</location>
        <topology evidence="1">Multi-pass membrane protein</topology>
    </subcellularLocation>
</comment>
<evidence type="ECO:0000256" key="1">
    <source>
        <dbReference type="ARBA" id="ARBA00004141"/>
    </source>
</evidence>
<keyword evidence="2 5" id="KW-0812">Transmembrane</keyword>
<accession>A0A8S1GUT9</accession>
<feature type="transmembrane region" description="Helical" evidence="5">
    <location>
        <begin position="97"/>
        <end position="117"/>
    </location>
</feature>
<organism evidence="6 7">
    <name type="scientific">Caenorhabditis auriculariae</name>
    <dbReference type="NCBI Taxonomy" id="2777116"/>
    <lineage>
        <taxon>Eukaryota</taxon>
        <taxon>Metazoa</taxon>
        <taxon>Ecdysozoa</taxon>
        <taxon>Nematoda</taxon>
        <taxon>Chromadorea</taxon>
        <taxon>Rhabditida</taxon>
        <taxon>Rhabditina</taxon>
        <taxon>Rhabditomorpha</taxon>
        <taxon>Rhabditoidea</taxon>
        <taxon>Rhabditidae</taxon>
        <taxon>Peloderinae</taxon>
        <taxon>Caenorhabditis</taxon>
    </lineage>
</organism>
<keyword evidence="7" id="KW-1185">Reference proteome</keyword>